<dbReference type="Proteomes" id="UP000827721">
    <property type="component" value="Unassembled WGS sequence"/>
</dbReference>
<reference evidence="2 3" key="1">
    <citation type="submission" date="2021-02" db="EMBL/GenBank/DDBJ databases">
        <title>Plant Genome Project.</title>
        <authorList>
            <person name="Zhang R.-G."/>
        </authorList>
    </citation>
    <scope>NUCLEOTIDE SEQUENCE [LARGE SCALE GENOMIC DNA]</scope>
    <source>
        <tissue evidence="2">Leaves</tissue>
    </source>
</reference>
<proteinExistence type="predicted"/>
<keyword evidence="3" id="KW-1185">Reference proteome</keyword>
<organism evidence="2 3">
    <name type="scientific">Xanthoceras sorbifolium</name>
    <dbReference type="NCBI Taxonomy" id="99658"/>
    <lineage>
        <taxon>Eukaryota</taxon>
        <taxon>Viridiplantae</taxon>
        <taxon>Streptophyta</taxon>
        <taxon>Embryophyta</taxon>
        <taxon>Tracheophyta</taxon>
        <taxon>Spermatophyta</taxon>
        <taxon>Magnoliopsida</taxon>
        <taxon>eudicotyledons</taxon>
        <taxon>Gunneridae</taxon>
        <taxon>Pentapetalae</taxon>
        <taxon>rosids</taxon>
        <taxon>malvids</taxon>
        <taxon>Sapindales</taxon>
        <taxon>Sapindaceae</taxon>
        <taxon>Xanthoceroideae</taxon>
        <taxon>Xanthoceras</taxon>
    </lineage>
</organism>
<accession>A0ABQ8I9F4</accession>
<comment type="caution">
    <text evidence="2">The sequence shown here is derived from an EMBL/GenBank/DDBJ whole genome shotgun (WGS) entry which is preliminary data.</text>
</comment>
<evidence type="ECO:0000313" key="2">
    <source>
        <dbReference type="EMBL" id="KAH7573271.1"/>
    </source>
</evidence>
<protein>
    <submittedName>
        <fullName evidence="2">Uncharacterized protein</fullName>
    </submittedName>
</protein>
<dbReference type="EMBL" id="JAFEMO010000003">
    <property type="protein sequence ID" value="KAH7573271.1"/>
    <property type="molecule type" value="Genomic_DNA"/>
</dbReference>
<sequence>MIFQEVSPSTEELQGTITMGDGKQELGEFSENTSTLALMVAEKMLKEEIEIVLKLSFYFVLLGLLILGAESVADGKRGGCGKRSDSVIDSANVKAHRNQITARERRVLEMQEEGSESREMPR</sequence>
<name>A0ABQ8I9F4_9ROSI</name>
<feature type="region of interest" description="Disordered" evidence="1">
    <location>
        <begin position="102"/>
        <end position="122"/>
    </location>
</feature>
<evidence type="ECO:0000313" key="3">
    <source>
        <dbReference type="Proteomes" id="UP000827721"/>
    </source>
</evidence>
<gene>
    <name evidence="2" type="ORF">JRO89_XS03G0104600</name>
</gene>
<evidence type="ECO:0000256" key="1">
    <source>
        <dbReference type="SAM" id="MobiDB-lite"/>
    </source>
</evidence>